<name>A0ABQ1JV62_9GAMM</name>
<evidence type="ECO:0000313" key="2">
    <source>
        <dbReference type="Proteomes" id="UP000617555"/>
    </source>
</evidence>
<keyword evidence="2" id="KW-1185">Reference proteome</keyword>
<dbReference type="EMBL" id="BMII01000052">
    <property type="protein sequence ID" value="GGB75527.1"/>
    <property type="molecule type" value="Genomic_DNA"/>
</dbReference>
<reference evidence="2" key="1">
    <citation type="journal article" date="2019" name="Int. J. Syst. Evol. Microbiol.">
        <title>The Global Catalogue of Microorganisms (GCM) 10K type strain sequencing project: providing services to taxonomists for standard genome sequencing and annotation.</title>
        <authorList>
            <consortium name="The Broad Institute Genomics Platform"/>
            <consortium name="The Broad Institute Genome Sequencing Center for Infectious Disease"/>
            <person name="Wu L."/>
            <person name="Ma J."/>
        </authorList>
    </citation>
    <scope>NUCLEOTIDE SEQUENCE [LARGE SCALE GENOMIC DNA]</scope>
    <source>
        <strain evidence="2">CGMCC 1.15339</strain>
    </source>
</reference>
<accession>A0ABQ1JV62</accession>
<sequence length="314" mass="36026">MILKVHLITNCTNVKRKHLQNKVSFGDVLNTEQPDIKDWVDAISNNKSRDLAINTYAGDHWTVAKDINNDGVPLWVLSAGFGFISGQDNICSYDATFSNNGENAVRLFSNTNDSNKDNITWWEQLHLNRCYSYQHDFSSMVRHHKNDNFCISTSPQYLKVILPELIKLRESGHITEKNTIIITSKVELPQSLQSLRLIATEDFCELLQGSRVSLNIRLARYLLKELSSSDDFISQIKERYVRLQRRSKPAKKFDRVKVDDEEVANYIIKKLECGSPKSSATVLLNAFRNDGFACEQKRFGKIFQLTKRTLSEKS</sequence>
<comment type="caution">
    <text evidence="1">The sequence shown here is derived from an EMBL/GenBank/DDBJ whole genome shotgun (WGS) entry which is preliminary data.</text>
</comment>
<proteinExistence type="predicted"/>
<organism evidence="1 2">
    <name type="scientific">Shewanella inventionis</name>
    <dbReference type="NCBI Taxonomy" id="1738770"/>
    <lineage>
        <taxon>Bacteria</taxon>
        <taxon>Pseudomonadati</taxon>
        <taxon>Pseudomonadota</taxon>
        <taxon>Gammaproteobacteria</taxon>
        <taxon>Alteromonadales</taxon>
        <taxon>Shewanellaceae</taxon>
        <taxon>Shewanella</taxon>
    </lineage>
</organism>
<protein>
    <submittedName>
        <fullName evidence="1">Uncharacterized protein</fullName>
    </submittedName>
</protein>
<dbReference type="Proteomes" id="UP000617555">
    <property type="component" value="Unassembled WGS sequence"/>
</dbReference>
<evidence type="ECO:0000313" key="1">
    <source>
        <dbReference type="EMBL" id="GGB75527.1"/>
    </source>
</evidence>
<gene>
    <name evidence="1" type="ORF">GCM10011607_39810</name>
</gene>